<dbReference type="AlphaFoldDB" id="A0AAJ4JYC6"/>
<dbReference type="EMBL" id="CP046368">
    <property type="protein sequence ID" value="QIA68983.1"/>
    <property type="molecule type" value="Genomic_DNA"/>
</dbReference>
<evidence type="ECO:0000313" key="2">
    <source>
        <dbReference type="Proteomes" id="UP000464735"/>
    </source>
</evidence>
<reference evidence="1 2" key="1">
    <citation type="submission" date="2019-11" db="EMBL/GenBank/DDBJ databases">
        <title>Whole genome sequencing and comparative genomics analyses of five strains of Spiroplasma citri.</title>
        <authorList>
            <person name="Yokomi R."/>
            <person name="Chen J."/>
            <person name="Rattner R."/>
            <person name="Vidalakis G."/>
        </authorList>
    </citation>
    <scope>NUCLEOTIDE SEQUENCE [LARGE SCALE GENOMIC DNA]</scope>
    <source>
        <strain evidence="1 2">BR12</strain>
    </source>
</reference>
<dbReference type="RefSeq" id="WP_164106002.1">
    <property type="nucleotide sequence ID" value="NZ_CP046368.1"/>
</dbReference>
<dbReference type="Proteomes" id="UP000464735">
    <property type="component" value="Chromosome"/>
</dbReference>
<gene>
    <name evidence="1" type="ORF">GL298_05340</name>
</gene>
<accession>A0AAJ4JYC6</accession>
<proteinExistence type="predicted"/>
<evidence type="ECO:0000313" key="1">
    <source>
        <dbReference type="EMBL" id="QIA68983.1"/>
    </source>
</evidence>
<name>A0AAJ4JYC6_SPICI</name>
<sequence length="110" mass="12918">MKKVSKEISDQIMEYVINSDFDNLRNITNKSNLEPIITDNDYLEILNTIYELGKKLKEFPNCYRGKKVNTIRDFILLILSLNFKVSVTSESFNRGVKTDIMLKYNNKIFL</sequence>
<protein>
    <submittedName>
        <fullName evidence="1">Uncharacterized protein</fullName>
    </submittedName>
</protein>
<organism evidence="1 2">
    <name type="scientific">Spiroplasma citri</name>
    <dbReference type="NCBI Taxonomy" id="2133"/>
    <lineage>
        <taxon>Bacteria</taxon>
        <taxon>Bacillati</taxon>
        <taxon>Mycoplasmatota</taxon>
        <taxon>Mollicutes</taxon>
        <taxon>Entomoplasmatales</taxon>
        <taxon>Spiroplasmataceae</taxon>
        <taxon>Spiroplasma</taxon>
    </lineage>
</organism>